<organism evidence="1 2">
    <name type="scientific">Desulfobacter postgatei 2ac9</name>
    <dbReference type="NCBI Taxonomy" id="879212"/>
    <lineage>
        <taxon>Bacteria</taxon>
        <taxon>Pseudomonadati</taxon>
        <taxon>Thermodesulfobacteriota</taxon>
        <taxon>Desulfobacteria</taxon>
        <taxon>Desulfobacterales</taxon>
        <taxon>Desulfobacteraceae</taxon>
        <taxon>Desulfobacter</taxon>
    </lineage>
</organism>
<evidence type="ECO:0000313" key="1">
    <source>
        <dbReference type="EMBL" id="EIM64398.1"/>
    </source>
</evidence>
<dbReference type="InterPro" id="IPR014721">
    <property type="entry name" value="Ribsml_uS5_D2-typ_fold_subgr"/>
</dbReference>
<dbReference type="STRING" id="879212.DespoDRAFT_02552"/>
<dbReference type="InterPro" id="IPR020568">
    <property type="entry name" value="Ribosomal_Su5_D2-typ_SF"/>
</dbReference>
<dbReference type="Pfam" id="PF13541">
    <property type="entry name" value="ChlI"/>
    <property type="match status" value="1"/>
</dbReference>
<dbReference type="EMBL" id="CM001488">
    <property type="protein sequence ID" value="EIM64398.1"/>
    <property type="molecule type" value="Genomic_DNA"/>
</dbReference>
<proteinExistence type="predicted"/>
<accession>I5B4I5</accession>
<dbReference type="HOGENOM" id="CLU_390685_0_0_7"/>
<name>I5B4I5_9BACT</name>
<reference evidence="1 2" key="1">
    <citation type="submission" date="2011-09" db="EMBL/GenBank/DDBJ databases">
        <authorList>
            <consortium name="US DOE Joint Genome Institute (JGI-PGF)"/>
            <person name="Lucas S."/>
            <person name="Han J."/>
            <person name="Lapidus A."/>
            <person name="Cheng J.-F."/>
            <person name="Goodwin L."/>
            <person name="Pitluck S."/>
            <person name="Peters L."/>
            <person name="Land M.L."/>
            <person name="Hauser L."/>
            <person name="Orellana R."/>
            <person name="Lovley D."/>
            <person name="Woyke T.J."/>
        </authorList>
    </citation>
    <scope>NUCLEOTIDE SEQUENCE [LARGE SCALE GENOMIC DNA]</scope>
    <source>
        <strain evidence="1 2">2ac9</strain>
    </source>
</reference>
<keyword evidence="2" id="KW-1185">Reference proteome</keyword>
<dbReference type="InterPro" id="IPR011990">
    <property type="entry name" value="TPR-like_helical_dom_sf"/>
</dbReference>
<dbReference type="OrthoDB" id="5421591at2"/>
<dbReference type="SUPFAM" id="SSF48452">
    <property type="entry name" value="TPR-like"/>
    <property type="match status" value="1"/>
</dbReference>
<evidence type="ECO:0008006" key="3">
    <source>
        <dbReference type="Google" id="ProtNLM"/>
    </source>
</evidence>
<dbReference type="eggNOG" id="COG0466">
    <property type="taxonomic scope" value="Bacteria"/>
</dbReference>
<dbReference type="Proteomes" id="UP000005778">
    <property type="component" value="Chromosome"/>
</dbReference>
<dbReference type="Gene3D" id="3.30.230.10">
    <property type="match status" value="1"/>
</dbReference>
<dbReference type="RefSeq" id="WP_004073949.1">
    <property type="nucleotide sequence ID" value="NZ_CM001488.1"/>
</dbReference>
<protein>
    <recommendedName>
        <fullName evidence="3">Lon proteolytic domain-containing protein</fullName>
    </recommendedName>
</protein>
<dbReference type="SUPFAM" id="SSF54211">
    <property type="entry name" value="Ribosomal protein S5 domain 2-like"/>
    <property type="match status" value="1"/>
</dbReference>
<sequence>MSPAFNIRSLAFAAEKNTGHFQAMVTDLACVPWCDIGRDDFCTCFENMISHMNDPALKQLFELSLGANFLIASSRPAWIRDFLTENTGFVSMPGHDIGVLEQGKWIKIPILLANDHCAGVVWFIAGLVALKADAVHIPEWAAQMMDARFIDAIDTAEQVVRRCAPDPLNHRFILFPVSQISTEIRFTGGSASLPIALGLKSLLQGTPLSKRFIATGCLDNSGNVRPVAYLDAKLKASRDRGFTCVILPAENHYRINHSNKGIIPVSSMDQAWTMVSLYSEKQENLLFFFSRALQEPASFIDKMDSLPGRWMEKEQVAIKDLLHRIFNDPGLFDRFTRKFYDMVANYALDRCRAIAALAPETLPETWPMASIRWCTANLGLANHLGRVASAEKWELRGQLLLKQVMQLDLNLAADFFNHTLVAAHNRYAFSPDVPDSLTRLLGFMEKRHDMQQEFGCVADPCLERIYGTLVQNSAFCGPRHIGQTEALSRKARLALGENYSQELKPEWVRQYHYLGFARLDAGDVEGARICLTTCLGIRDLNMDVYRCQDLTAWQFFLLCRYLAETVSDYSSALLFTSLVQTALKNFTQHHPWQLIFFNLGRAALLRGDREQALRLMQKSFDICLKTGEGPTIEIMALKPLAFLEKIVPAEQFDAGCYGWEKQLRQAAVHLDTHHFSFFHQRTFKEALDHVRKNHDALFPFSYG</sequence>
<dbReference type="Gene3D" id="1.25.40.10">
    <property type="entry name" value="Tetratricopeptide repeat domain"/>
    <property type="match status" value="1"/>
</dbReference>
<evidence type="ECO:0000313" key="2">
    <source>
        <dbReference type="Proteomes" id="UP000005778"/>
    </source>
</evidence>
<gene>
    <name evidence="1" type="ORF">DespoDRAFT_02552</name>
</gene>
<dbReference type="AlphaFoldDB" id="I5B4I5"/>
<reference evidence="1 2" key="2">
    <citation type="submission" date="2012-02" db="EMBL/GenBank/DDBJ databases">
        <title>Improved High-Quality Draft sequence of Desulfobacter postgatei 2ac9.</title>
        <authorList>
            <consortium name="US DOE Joint Genome Institute"/>
            <person name="Lucas S."/>
            <person name="Han J."/>
            <person name="Lapidus A."/>
            <person name="Cheng J.-F."/>
            <person name="Goodwin L."/>
            <person name="Pitluck S."/>
            <person name="Peters L."/>
            <person name="Ovchinnikova G."/>
            <person name="Held B."/>
            <person name="Detter J.C."/>
            <person name="Han C."/>
            <person name="Tapia R."/>
            <person name="Land M."/>
            <person name="Hauser L."/>
            <person name="Kyrpides N."/>
            <person name="Ivanova N."/>
            <person name="Pagani I."/>
            <person name="Orellana R."/>
            <person name="Lovley D."/>
            <person name="Woyke T."/>
        </authorList>
    </citation>
    <scope>NUCLEOTIDE SEQUENCE [LARGE SCALE GENOMIC DNA]</scope>
    <source>
        <strain evidence="1 2">2ac9</strain>
    </source>
</reference>